<dbReference type="InterPro" id="IPR029063">
    <property type="entry name" value="SAM-dependent_MTases_sf"/>
</dbReference>
<dbReference type="STRING" id="56804.BAE46_12030"/>
<evidence type="ECO:0000313" key="3">
    <source>
        <dbReference type="Proteomes" id="UP000053586"/>
    </source>
</evidence>
<name>H5TDD1_9ALTE</name>
<proteinExistence type="predicted"/>
<protein>
    <recommendedName>
        <fullName evidence="1">Methyltransferase type 11 domain-containing protein</fullName>
    </recommendedName>
</protein>
<dbReference type="GO" id="GO:0008757">
    <property type="term" value="F:S-adenosylmethionine-dependent methyltransferase activity"/>
    <property type="evidence" value="ECO:0007669"/>
    <property type="project" value="InterPro"/>
</dbReference>
<gene>
    <name evidence="2" type="ORF">GPUN_2193</name>
</gene>
<dbReference type="CDD" id="cd02440">
    <property type="entry name" value="AdoMet_MTases"/>
    <property type="match status" value="1"/>
</dbReference>
<dbReference type="Proteomes" id="UP000053586">
    <property type="component" value="Unassembled WGS sequence"/>
</dbReference>
<dbReference type="OrthoDB" id="5974463at2"/>
<reference evidence="2 3" key="2">
    <citation type="journal article" date="2017" name="Antonie Van Leeuwenhoek">
        <title>Rhizobium rhizosphaerae sp. nov., a novel species isolated from rice rhizosphere.</title>
        <authorList>
            <person name="Zhao J.J."/>
            <person name="Zhang J."/>
            <person name="Zhang R.J."/>
            <person name="Zhang C.W."/>
            <person name="Yin H.Q."/>
            <person name="Zhang X.X."/>
        </authorList>
    </citation>
    <scope>NUCLEOTIDE SEQUENCE [LARGE SCALE GENOMIC DNA]</scope>
    <source>
        <strain evidence="2 3">ACAM 611</strain>
    </source>
</reference>
<organism evidence="2 3">
    <name type="scientific">Glaciecola punicea ACAM 611</name>
    <dbReference type="NCBI Taxonomy" id="1121923"/>
    <lineage>
        <taxon>Bacteria</taxon>
        <taxon>Pseudomonadati</taxon>
        <taxon>Pseudomonadota</taxon>
        <taxon>Gammaproteobacteria</taxon>
        <taxon>Alteromonadales</taxon>
        <taxon>Alteromonadaceae</taxon>
        <taxon>Glaciecola</taxon>
    </lineage>
</organism>
<dbReference type="AlphaFoldDB" id="H5TDD1"/>
<feature type="domain" description="Methyltransferase type 11" evidence="1">
    <location>
        <begin position="48"/>
        <end position="147"/>
    </location>
</feature>
<evidence type="ECO:0000313" key="2">
    <source>
        <dbReference type="EMBL" id="GAB56308.1"/>
    </source>
</evidence>
<dbReference type="RefSeq" id="WP_006006332.1">
    <property type="nucleotide sequence ID" value="NZ_BAET01000027.1"/>
</dbReference>
<sequence>MKHWDEYWTTRNAVHSFSEGQYNKGYNGELSILWNSIFRTIDSAARGVDIGCGNGGLALLAVQSENRFTMFGCDAANIQPLAAIDTSLEHFKMLPEISFFAGMKAENLGFDANYFDFAISQFGIEYSELNLSIPEVSRVLKPGGRFIAMLHHKNSFVTISSSIGLEVLANFLAKNSIVDQLHKFVTFYNSPQFTYNMQLAENVATFQTYNKTLLNSFKAVQQANLNEANIHWYNDISKMLVPFVMSWQSYSVEDFEQVISSIQQFKSRLGDQISCAKSQANIKEIVDCARHTFSSIEYRPIRLKEGLFAWCVEFIK</sequence>
<accession>H5TDD1</accession>
<dbReference type="InterPro" id="IPR013216">
    <property type="entry name" value="Methyltransf_11"/>
</dbReference>
<dbReference type="EMBL" id="BAET01000027">
    <property type="protein sequence ID" value="GAB56308.1"/>
    <property type="molecule type" value="Genomic_DNA"/>
</dbReference>
<evidence type="ECO:0000259" key="1">
    <source>
        <dbReference type="Pfam" id="PF08241"/>
    </source>
</evidence>
<keyword evidence="3" id="KW-1185">Reference proteome</keyword>
<dbReference type="Gene3D" id="3.40.50.150">
    <property type="entry name" value="Vaccinia Virus protein VP39"/>
    <property type="match status" value="1"/>
</dbReference>
<comment type="caution">
    <text evidence="2">The sequence shown here is derived from an EMBL/GenBank/DDBJ whole genome shotgun (WGS) entry which is preliminary data.</text>
</comment>
<dbReference type="eggNOG" id="COG2226">
    <property type="taxonomic scope" value="Bacteria"/>
</dbReference>
<dbReference type="Pfam" id="PF08241">
    <property type="entry name" value="Methyltransf_11"/>
    <property type="match status" value="1"/>
</dbReference>
<reference evidence="2 3" key="1">
    <citation type="journal article" date="2012" name="J. Bacteriol.">
        <title>Genome sequence of proteorhodopsin-containing sea ice bacterium Glaciecola punicea ACAM 611T.</title>
        <authorList>
            <person name="Qin Q.-L."/>
            <person name="Xie B.-B."/>
            <person name="Shu Y.-L."/>
            <person name="Rong J.-C."/>
            <person name="Zhao D.-L."/>
            <person name="Zhang X.-Y."/>
            <person name="Chen X.-L."/>
            <person name="Zhou B.-C."/>
            <person name="Zhanga Y.-Z."/>
        </authorList>
    </citation>
    <scope>NUCLEOTIDE SEQUENCE [LARGE SCALE GENOMIC DNA]</scope>
    <source>
        <strain evidence="2 3">ACAM 611</strain>
    </source>
</reference>
<dbReference type="SUPFAM" id="SSF53335">
    <property type="entry name" value="S-adenosyl-L-methionine-dependent methyltransferases"/>
    <property type="match status" value="1"/>
</dbReference>